<dbReference type="InterPro" id="IPR000683">
    <property type="entry name" value="Gfo/Idh/MocA-like_OxRdtase_N"/>
</dbReference>
<organism evidence="4 5">
    <name type="scientific">Actinopolymorpha pittospori</name>
    <dbReference type="NCBI Taxonomy" id="648752"/>
    <lineage>
        <taxon>Bacteria</taxon>
        <taxon>Bacillati</taxon>
        <taxon>Actinomycetota</taxon>
        <taxon>Actinomycetes</taxon>
        <taxon>Propionibacteriales</taxon>
        <taxon>Actinopolymorphaceae</taxon>
        <taxon>Actinopolymorpha</taxon>
    </lineage>
</organism>
<dbReference type="RefSeq" id="WP_345482825.1">
    <property type="nucleotide sequence ID" value="NZ_BAABJL010000097.1"/>
</dbReference>
<dbReference type="Pfam" id="PF01408">
    <property type="entry name" value="GFO_IDH_MocA"/>
    <property type="match status" value="1"/>
</dbReference>
<comment type="caution">
    <text evidence="4">The sequence shown here is derived from an EMBL/GenBank/DDBJ whole genome shotgun (WGS) entry which is preliminary data.</text>
</comment>
<dbReference type="InterPro" id="IPR051450">
    <property type="entry name" value="Gfo/Idh/MocA_Oxidoreductases"/>
</dbReference>
<evidence type="ECO:0000313" key="4">
    <source>
        <dbReference type="EMBL" id="MBE1608533.1"/>
    </source>
</evidence>
<feature type="domain" description="Gfo/Idh/MocA-like oxidoreductase N-terminal" evidence="2">
    <location>
        <begin position="75"/>
        <end position="191"/>
    </location>
</feature>
<dbReference type="PANTHER" id="PTHR43377:SF1">
    <property type="entry name" value="BILIVERDIN REDUCTASE A"/>
    <property type="match status" value="1"/>
</dbReference>
<dbReference type="PANTHER" id="PTHR43377">
    <property type="entry name" value="BILIVERDIN REDUCTASE A"/>
    <property type="match status" value="1"/>
</dbReference>
<dbReference type="AlphaFoldDB" id="A0A927N1E8"/>
<accession>A0A927N1E8</accession>
<dbReference type="Pfam" id="PF22725">
    <property type="entry name" value="GFO_IDH_MocA_C3"/>
    <property type="match status" value="1"/>
</dbReference>
<keyword evidence="5" id="KW-1185">Reference proteome</keyword>
<evidence type="ECO:0000256" key="1">
    <source>
        <dbReference type="SAM" id="MobiDB-lite"/>
    </source>
</evidence>
<dbReference type="SUPFAM" id="SSF51735">
    <property type="entry name" value="NAD(P)-binding Rossmann-fold domains"/>
    <property type="match status" value="1"/>
</dbReference>
<dbReference type="GO" id="GO:0000166">
    <property type="term" value="F:nucleotide binding"/>
    <property type="evidence" value="ECO:0007669"/>
    <property type="project" value="InterPro"/>
</dbReference>
<evidence type="ECO:0000313" key="5">
    <source>
        <dbReference type="Proteomes" id="UP000638648"/>
    </source>
</evidence>
<gene>
    <name evidence="4" type="ORF">HEB94_005381</name>
</gene>
<feature type="domain" description="GFO/IDH/MocA-like oxidoreductase" evidence="3">
    <location>
        <begin position="205"/>
        <end position="332"/>
    </location>
</feature>
<reference evidence="4" key="1">
    <citation type="submission" date="2020-10" db="EMBL/GenBank/DDBJ databases">
        <title>Sequencing the genomes of 1000 actinobacteria strains.</title>
        <authorList>
            <person name="Klenk H.-P."/>
        </authorList>
    </citation>
    <scope>NUCLEOTIDE SEQUENCE</scope>
    <source>
        <strain evidence="4">DSM 45354</strain>
    </source>
</reference>
<name>A0A927N1E8_9ACTN</name>
<feature type="region of interest" description="Disordered" evidence="1">
    <location>
        <begin position="1"/>
        <end position="33"/>
    </location>
</feature>
<evidence type="ECO:0000259" key="2">
    <source>
        <dbReference type="Pfam" id="PF01408"/>
    </source>
</evidence>
<dbReference type="EMBL" id="JADBEM010000001">
    <property type="protein sequence ID" value="MBE1608533.1"/>
    <property type="molecule type" value="Genomic_DNA"/>
</dbReference>
<dbReference type="Proteomes" id="UP000638648">
    <property type="component" value="Unassembled WGS sequence"/>
</dbReference>
<dbReference type="Gene3D" id="3.40.50.720">
    <property type="entry name" value="NAD(P)-binding Rossmann-like Domain"/>
    <property type="match status" value="1"/>
</dbReference>
<evidence type="ECO:0000259" key="3">
    <source>
        <dbReference type="Pfam" id="PF22725"/>
    </source>
</evidence>
<dbReference type="SUPFAM" id="SSF55347">
    <property type="entry name" value="Glyceraldehyde-3-phosphate dehydrogenase-like, C-terminal domain"/>
    <property type="match status" value="1"/>
</dbReference>
<sequence length="414" mass="44777">MNSTASFPRAAMRARRHQTAPGRPSDRHPDLTKNSFNLEVDEDYCWIDTGGCQQPETSWPSARRRREDTVPQPLRVALIGLDHWYTAISLAERFTAHPDVELVGIADPDADRLHEVLARGGVSGVSGSADEFLADDSIDLVASFVSTERNPAICVAAAQNGKHILSVKPLARTLDQATEIVQAVRDAGVTFLGAESRGRHSAHQQQLRTWIAEGRFGKLLTASYGMWATLPQGWPGSSDPGWFVDAERTPGGAWIDHSIYQLDQLRWLAGARVAKVSGTVANLKYGDLSVEDYGLALVEFDNGLLAQIEDTWTAVRGGGRTAMNIVGTDGAIAYDALTGRLSLAGDLQPFGGWVHRTPEAMHSGAIDELVATVRGKQDPISTVEDAWDNLAACEAFYQAAKTGTPVTPKRLPAS</sequence>
<proteinExistence type="predicted"/>
<dbReference type="Gene3D" id="3.30.360.10">
    <property type="entry name" value="Dihydrodipicolinate Reductase, domain 2"/>
    <property type="match status" value="1"/>
</dbReference>
<dbReference type="InterPro" id="IPR036291">
    <property type="entry name" value="NAD(P)-bd_dom_sf"/>
</dbReference>
<dbReference type="InterPro" id="IPR055170">
    <property type="entry name" value="GFO_IDH_MocA-like_dom"/>
</dbReference>
<protein>
    <submittedName>
        <fullName evidence="4">Dehydrogenase</fullName>
    </submittedName>
</protein>